<evidence type="ECO:0000256" key="3">
    <source>
        <dbReference type="ARBA" id="ARBA00022771"/>
    </source>
</evidence>
<organism evidence="9 10">
    <name type="scientific">Scophthalmus maximus</name>
    <name type="common">Turbot</name>
    <name type="synonym">Psetta maxima</name>
    <dbReference type="NCBI Taxonomy" id="52904"/>
    <lineage>
        <taxon>Eukaryota</taxon>
        <taxon>Metazoa</taxon>
        <taxon>Chordata</taxon>
        <taxon>Craniata</taxon>
        <taxon>Vertebrata</taxon>
        <taxon>Euteleostomi</taxon>
        <taxon>Actinopterygii</taxon>
        <taxon>Neopterygii</taxon>
        <taxon>Teleostei</taxon>
        <taxon>Neoteleostei</taxon>
        <taxon>Acanthomorphata</taxon>
        <taxon>Carangaria</taxon>
        <taxon>Pleuronectiformes</taxon>
        <taxon>Pleuronectoidei</taxon>
        <taxon>Scophthalmidae</taxon>
        <taxon>Scophthalmus</taxon>
    </lineage>
</organism>
<sequence>MSSVQHLREFIGERLTAAALEIFGVFEKTVVAHEEEIARLRKLLEPGATTRQWTELPQHLVCKEEEVLTDQERNSSLDQEEPEPLQIKEEQEEICLSQEGEQLVLKQETDAFMLTPVCEEGDHREPEPDVDHKLLSHNSPVAESQDQEGSKHVASGSRFRLNTWTMNSSAEPKPQKSPHKKKSQSNTSHAHTKCVTCGKCFKFKYELYAHLKSHAEQKLYWCKICGKRILTMFSYKAHMRFHTGEKPYSCQECGESFDCCGTLTTHMTSHALERQQETTLSKKILHSKVTLPYIKLPRRL</sequence>
<dbReference type="GO" id="GO:0031519">
    <property type="term" value="C:PcG protein complex"/>
    <property type="evidence" value="ECO:0007669"/>
    <property type="project" value="TreeGrafter"/>
</dbReference>
<dbReference type="FunFam" id="3.30.160.60:FF:000358">
    <property type="entry name" value="zinc finger protein 24"/>
    <property type="match status" value="1"/>
</dbReference>
<feature type="region of interest" description="Disordered" evidence="7">
    <location>
        <begin position="167"/>
        <end position="187"/>
    </location>
</feature>
<gene>
    <name evidence="9" type="ORF">F2P81_024525</name>
</gene>
<dbReference type="GO" id="GO:0000785">
    <property type="term" value="C:chromatin"/>
    <property type="evidence" value="ECO:0007669"/>
    <property type="project" value="TreeGrafter"/>
</dbReference>
<evidence type="ECO:0000313" key="10">
    <source>
        <dbReference type="Proteomes" id="UP000438429"/>
    </source>
</evidence>
<keyword evidence="3 6" id="KW-0863">Zinc-finger</keyword>
<dbReference type="InterPro" id="IPR013087">
    <property type="entry name" value="Znf_C2H2_type"/>
</dbReference>
<keyword evidence="1" id="KW-0479">Metal-binding</keyword>
<evidence type="ECO:0000256" key="7">
    <source>
        <dbReference type="SAM" id="MobiDB-lite"/>
    </source>
</evidence>
<dbReference type="Pfam" id="PF00096">
    <property type="entry name" value="zf-C2H2"/>
    <property type="match status" value="1"/>
</dbReference>
<dbReference type="PROSITE" id="PS50157">
    <property type="entry name" value="ZINC_FINGER_C2H2_2"/>
    <property type="match status" value="3"/>
</dbReference>
<dbReference type="PANTHER" id="PTHR14003:SF23">
    <property type="entry name" value="ZINC FINGER PROTEIN 143"/>
    <property type="match status" value="1"/>
</dbReference>
<dbReference type="PANTHER" id="PTHR14003">
    <property type="entry name" value="TRANSCRIPTIONAL REPRESSOR PROTEIN YY"/>
    <property type="match status" value="1"/>
</dbReference>
<protein>
    <recommendedName>
        <fullName evidence="8">C2H2-type domain-containing protein</fullName>
    </recommendedName>
</protein>
<dbReference type="PROSITE" id="PS00028">
    <property type="entry name" value="ZINC_FINGER_C2H2_1"/>
    <property type="match status" value="3"/>
</dbReference>
<accession>A0A6A4RUI3</accession>
<name>A0A6A4RUI3_SCOMX</name>
<dbReference type="GO" id="GO:0008270">
    <property type="term" value="F:zinc ion binding"/>
    <property type="evidence" value="ECO:0007669"/>
    <property type="project" value="UniProtKB-KW"/>
</dbReference>
<dbReference type="GO" id="GO:0000981">
    <property type="term" value="F:DNA-binding transcription factor activity, RNA polymerase II-specific"/>
    <property type="evidence" value="ECO:0007669"/>
    <property type="project" value="TreeGrafter"/>
</dbReference>
<dbReference type="SUPFAM" id="SSF57667">
    <property type="entry name" value="beta-beta-alpha zinc fingers"/>
    <property type="match status" value="2"/>
</dbReference>
<dbReference type="SMART" id="SM00355">
    <property type="entry name" value="ZnF_C2H2"/>
    <property type="match status" value="3"/>
</dbReference>
<comment type="caution">
    <text evidence="9">The sequence shown here is derived from an EMBL/GenBank/DDBJ whole genome shotgun (WGS) entry which is preliminary data.</text>
</comment>
<proteinExistence type="predicted"/>
<dbReference type="Gene3D" id="3.30.160.60">
    <property type="entry name" value="Classic Zinc Finger"/>
    <property type="match status" value="2"/>
</dbReference>
<evidence type="ECO:0000259" key="8">
    <source>
        <dbReference type="PROSITE" id="PS50157"/>
    </source>
</evidence>
<dbReference type="EMBL" id="VEVO01000022">
    <property type="protein sequence ID" value="KAF0023895.1"/>
    <property type="molecule type" value="Genomic_DNA"/>
</dbReference>
<dbReference type="GO" id="GO:0005667">
    <property type="term" value="C:transcription regulator complex"/>
    <property type="evidence" value="ECO:0007669"/>
    <property type="project" value="TreeGrafter"/>
</dbReference>
<evidence type="ECO:0000256" key="5">
    <source>
        <dbReference type="ARBA" id="ARBA00023242"/>
    </source>
</evidence>
<evidence type="ECO:0000256" key="1">
    <source>
        <dbReference type="ARBA" id="ARBA00022723"/>
    </source>
</evidence>
<dbReference type="AlphaFoldDB" id="A0A6A4RUI3"/>
<dbReference type="GO" id="GO:0000978">
    <property type="term" value="F:RNA polymerase II cis-regulatory region sequence-specific DNA binding"/>
    <property type="evidence" value="ECO:0007669"/>
    <property type="project" value="TreeGrafter"/>
</dbReference>
<dbReference type="OMA" id="HMTSHAL"/>
<evidence type="ECO:0000256" key="4">
    <source>
        <dbReference type="ARBA" id="ARBA00022833"/>
    </source>
</evidence>
<keyword evidence="4" id="KW-0862">Zinc</keyword>
<feature type="domain" description="C2H2-type" evidence="8">
    <location>
        <begin position="220"/>
        <end position="247"/>
    </location>
</feature>
<keyword evidence="2" id="KW-0677">Repeat</keyword>
<dbReference type="InterPro" id="IPR036236">
    <property type="entry name" value="Znf_C2H2_sf"/>
</dbReference>
<keyword evidence="5" id="KW-0539">Nucleus</keyword>
<feature type="domain" description="C2H2-type" evidence="8">
    <location>
        <begin position="248"/>
        <end position="275"/>
    </location>
</feature>
<feature type="domain" description="C2H2-type" evidence="8">
    <location>
        <begin position="192"/>
        <end position="219"/>
    </location>
</feature>
<dbReference type="Proteomes" id="UP000438429">
    <property type="component" value="Unassembled WGS sequence"/>
</dbReference>
<evidence type="ECO:0000256" key="6">
    <source>
        <dbReference type="PROSITE-ProRule" id="PRU00042"/>
    </source>
</evidence>
<reference evidence="9 10" key="1">
    <citation type="submission" date="2019-06" db="EMBL/GenBank/DDBJ databases">
        <title>Draft genomes of female and male turbot (Scophthalmus maximus).</title>
        <authorList>
            <person name="Xu H."/>
            <person name="Xu X.-W."/>
            <person name="Shao C."/>
            <person name="Chen S."/>
        </authorList>
    </citation>
    <scope>NUCLEOTIDE SEQUENCE [LARGE SCALE GENOMIC DNA]</scope>
    <source>
        <strain evidence="9">Ysfricsl-2016a</strain>
        <tissue evidence="9">Blood</tissue>
    </source>
</reference>
<evidence type="ECO:0000256" key="2">
    <source>
        <dbReference type="ARBA" id="ARBA00022737"/>
    </source>
</evidence>
<evidence type="ECO:0000313" key="9">
    <source>
        <dbReference type="EMBL" id="KAF0023895.1"/>
    </source>
</evidence>